<dbReference type="EnsemblMetazoa" id="NM_001124760">
    <property type="protein sequence ID" value="NP_001118232"/>
    <property type="gene ID" value="GeneID_574071"/>
</dbReference>
<accession>A0A7M6UEP6</accession>
<dbReference type="GO" id="GO:0005853">
    <property type="term" value="C:eukaryotic translation elongation factor 1 complex"/>
    <property type="evidence" value="ECO:0007669"/>
    <property type="project" value="InterPro"/>
</dbReference>
<dbReference type="Proteomes" id="UP000007110">
    <property type="component" value="Unassembled WGS sequence"/>
</dbReference>
<evidence type="ECO:0000313" key="11">
    <source>
        <dbReference type="Proteomes" id="UP000007110"/>
    </source>
</evidence>
<evidence type="ECO:0000256" key="8">
    <source>
        <dbReference type="SAM" id="MobiDB-lite"/>
    </source>
</evidence>
<dbReference type="RefSeq" id="NP_001118232.1">
    <property type="nucleotide sequence ID" value="NM_001124760.2"/>
</dbReference>
<dbReference type="PANTHER" id="PTHR11595:SF21">
    <property type="entry name" value="ELONGATION FACTOR 1-BETA"/>
    <property type="match status" value="1"/>
</dbReference>
<evidence type="ECO:0000256" key="6">
    <source>
        <dbReference type="ARBA" id="ARBA00093529"/>
    </source>
</evidence>
<dbReference type="SUPFAM" id="SSF47616">
    <property type="entry name" value="GST C-terminal domain-like"/>
    <property type="match status" value="1"/>
</dbReference>
<dbReference type="Gene3D" id="3.30.70.60">
    <property type="match status" value="1"/>
</dbReference>
<dbReference type="GO" id="GO:0003746">
    <property type="term" value="F:translation elongation factor activity"/>
    <property type="evidence" value="ECO:0007669"/>
    <property type="project" value="UniProtKB-KW"/>
</dbReference>
<feature type="domain" description="Translation elongation factor EF1B beta/delta subunit guanine nucleotide exchange" evidence="9">
    <location>
        <begin position="133"/>
        <end position="218"/>
    </location>
</feature>
<name>A0A7M6UEP6_STRPU</name>
<evidence type="ECO:0000256" key="7">
    <source>
        <dbReference type="RuleBase" id="RU003791"/>
    </source>
</evidence>
<keyword evidence="3 7" id="KW-0251">Elongation factor</keyword>
<dbReference type="GeneID" id="574071"/>
<dbReference type="AlphaFoldDB" id="A0A7M6UEP6"/>
<dbReference type="InterPro" id="IPR036219">
    <property type="entry name" value="eEF-1beta-like_sf"/>
</dbReference>
<reference evidence="11" key="1">
    <citation type="submission" date="2015-02" db="EMBL/GenBank/DDBJ databases">
        <title>Genome sequencing for Strongylocentrotus purpuratus.</title>
        <authorList>
            <person name="Murali S."/>
            <person name="Liu Y."/>
            <person name="Vee V."/>
            <person name="English A."/>
            <person name="Wang M."/>
            <person name="Skinner E."/>
            <person name="Han Y."/>
            <person name="Muzny D.M."/>
            <person name="Worley K.C."/>
            <person name="Gibbs R.A."/>
        </authorList>
    </citation>
    <scope>NUCLEOTIDE SEQUENCE</scope>
</reference>
<evidence type="ECO:0000256" key="3">
    <source>
        <dbReference type="ARBA" id="ARBA00022768"/>
    </source>
</evidence>
<feature type="compositionally biased region" description="Acidic residues" evidence="8">
    <location>
        <begin position="94"/>
        <end position="112"/>
    </location>
</feature>
<dbReference type="CTD" id="1933"/>
<comment type="function">
    <text evidence="5">Catalytic subunit of the guanine nucleotide exchange factor (GEF) (eEF1B subcomplex) of the eukaryotic elongation factor 1 complex (eEF1). Stimulates the exchange of GDP for GTP on elongation factor 1A (eEF1A), probably by displacing GDP from the nucleotide binding pocket in eEF1A.</text>
</comment>
<organism evidence="10 11">
    <name type="scientific">Strongylocentrotus purpuratus</name>
    <name type="common">Purple sea urchin</name>
    <dbReference type="NCBI Taxonomy" id="7668"/>
    <lineage>
        <taxon>Eukaryota</taxon>
        <taxon>Metazoa</taxon>
        <taxon>Echinodermata</taxon>
        <taxon>Eleutherozoa</taxon>
        <taxon>Echinozoa</taxon>
        <taxon>Echinoidea</taxon>
        <taxon>Euechinoidea</taxon>
        <taxon>Echinacea</taxon>
        <taxon>Camarodonta</taxon>
        <taxon>Echinidea</taxon>
        <taxon>Strongylocentrotidae</taxon>
        <taxon>Strongylocentrotus</taxon>
    </lineage>
</organism>
<dbReference type="PROSITE" id="PS00825">
    <property type="entry name" value="EF1BD_2"/>
    <property type="match status" value="1"/>
</dbReference>
<reference evidence="10" key="2">
    <citation type="submission" date="2021-01" db="UniProtKB">
        <authorList>
            <consortium name="EnsemblMetazoa"/>
        </authorList>
    </citation>
    <scope>IDENTIFICATION</scope>
</reference>
<dbReference type="SUPFAM" id="SSF54984">
    <property type="entry name" value="eEF-1beta-like"/>
    <property type="match status" value="1"/>
</dbReference>
<comment type="subunit">
    <text evidence="6">EF-1 is composed of 4 subunits: alpha, beta (alpha subunit of the eEF1B subcomplex), delta (beta subunit of the eEF1B subcomplex), and gamma (gamma subunit of the eEF1B subcomplex). Interacts with elongation factor EEF1A1.</text>
</comment>
<dbReference type="InterPro" id="IPR001326">
    <property type="entry name" value="Transl_elong_EF1B_B/D_CS"/>
</dbReference>
<dbReference type="SMART" id="SM00888">
    <property type="entry name" value="EF1_GNE"/>
    <property type="match status" value="1"/>
</dbReference>
<comment type="similarity">
    <text evidence="1 7">Belongs to the EF-1-beta/EF-1-delta family.</text>
</comment>
<dbReference type="InterPro" id="IPR014038">
    <property type="entry name" value="EF1B_bsu/dsu_GNE"/>
</dbReference>
<dbReference type="InterPro" id="IPR014717">
    <property type="entry name" value="Transl_elong_EF1B/ribsomal_bS6"/>
</dbReference>
<dbReference type="InterPro" id="IPR036282">
    <property type="entry name" value="Glutathione-S-Trfase_C_sf"/>
</dbReference>
<keyword evidence="4 7" id="KW-0648">Protein biosynthesis</keyword>
<evidence type="ECO:0000256" key="5">
    <source>
        <dbReference type="ARBA" id="ARBA00093309"/>
    </source>
</evidence>
<dbReference type="OMA" id="CHALCWY"/>
<dbReference type="InterPro" id="IPR049720">
    <property type="entry name" value="EF1B_bsu/dsu"/>
</dbReference>
<keyword evidence="11" id="KW-1185">Reference proteome</keyword>
<dbReference type="GO" id="GO:0006414">
    <property type="term" value="P:translational elongation"/>
    <property type="evidence" value="ECO:0000318"/>
    <property type="project" value="GO_Central"/>
</dbReference>
<evidence type="ECO:0000256" key="1">
    <source>
        <dbReference type="ARBA" id="ARBA00007411"/>
    </source>
</evidence>
<protein>
    <recommendedName>
        <fullName evidence="2">Elongation factor 1-beta</fullName>
    </recommendedName>
</protein>
<dbReference type="GO" id="GO:0005085">
    <property type="term" value="F:guanyl-nucleotide exchange factor activity"/>
    <property type="evidence" value="ECO:0000318"/>
    <property type="project" value="GO_Central"/>
</dbReference>
<sequence length="218" mass="23554">MGFGDLKKSGGQAALNDFLSDRSYIEGYTASQADVVIFKAMSGAPAAELFNALRWYNQVKSYSSTFTSLPGVAKALGDYGPAGTPAAAKKPAGDDDDDDDDFDCFGSDEEEEAKPAPKTKIEVKKPKKVVIAKSSVLFDVKPEDDETDLGDIEKAVRAIVKDGLHWGASKRVPICYGIEKLQVLCTVEDEKVSVDALQEEIEEFDTVQSVDIAAFNKV</sequence>
<evidence type="ECO:0000259" key="9">
    <source>
        <dbReference type="SMART" id="SM00888"/>
    </source>
</evidence>
<dbReference type="FunFam" id="3.30.70.60:FF:000001">
    <property type="entry name" value="Elongation factor 1-beta 1 like"/>
    <property type="match status" value="1"/>
</dbReference>
<evidence type="ECO:0000256" key="4">
    <source>
        <dbReference type="ARBA" id="ARBA00022917"/>
    </source>
</evidence>
<dbReference type="PANTHER" id="PTHR11595">
    <property type="entry name" value="EF-HAND AND COILED-COIL DOMAIN-CONTAINING FAMILY MEMBER"/>
    <property type="match status" value="1"/>
</dbReference>
<proteinExistence type="inferred from homology"/>
<dbReference type="Pfam" id="PF00736">
    <property type="entry name" value="EF1_GNE"/>
    <property type="match status" value="1"/>
</dbReference>
<feature type="region of interest" description="Disordered" evidence="8">
    <location>
        <begin position="83"/>
        <end position="117"/>
    </location>
</feature>
<evidence type="ECO:0000256" key="2">
    <source>
        <dbReference type="ARBA" id="ARBA00017600"/>
    </source>
</evidence>
<dbReference type="FunFam" id="1.20.1050.130:FF:000001">
    <property type="entry name" value="Putative Elongation factor 1-beta"/>
    <property type="match status" value="1"/>
</dbReference>
<dbReference type="Gene3D" id="1.20.1050.130">
    <property type="match status" value="1"/>
</dbReference>
<dbReference type="InParanoid" id="A0A7M6UEP6"/>
<dbReference type="GO" id="GO:0005829">
    <property type="term" value="C:cytosol"/>
    <property type="evidence" value="ECO:0000318"/>
    <property type="project" value="GO_Central"/>
</dbReference>
<evidence type="ECO:0000313" key="10">
    <source>
        <dbReference type="EnsemblMetazoa" id="NP_001118232"/>
    </source>
</evidence>
<dbReference type="CDD" id="cd00292">
    <property type="entry name" value="EF1B"/>
    <property type="match status" value="1"/>
</dbReference>
<dbReference type="OrthoDB" id="331763at2759"/>
<dbReference type="KEGG" id="spu:574071"/>